<protein>
    <submittedName>
        <fullName evidence="3">Uncharacterized protein</fullName>
    </submittedName>
</protein>
<dbReference type="EMBL" id="CAKKNE010000005">
    <property type="protein sequence ID" value="CAH0375918.1"/>
    <property type="molecule type" value="Genomic_DNA"/>
</dbReference>
<evidence type="ECO:0000313" key="3">
    <source>
        <dbReference type="EMBL" id="CAE0686006.1"/>
    </source>
</evidence>
<dbReference type="AlphaFoldDB" id="A0A7S4E328"/>
<keyword evidence="2" id="KW-1133">Transmembrane helix</keyword>
<feature type="transmembrane region" description="Helical" evidence="2">
    <location>
        <begin position="375"/>
        <end position="392"/>
    </location>
</feature>
<feature type="transmembrane region" description="Helical" evidence="2">
    <location>
        <begin position="335"/>
        <end position="355"/>
    </location>
</feature>
<gene>
    <name evidence="3" type="ORF">PCAL00307_LOCUS1440</name>
    <name evidence="4" type="ORF">PECAL_5P04670</name>
</gene>
<reference evidence="3" key="1">
    <citation type="submission" date="2021-01" db="EMBL/GenBank/DDBJ databases">
        <authorList>
            <person name="Corre E."/>
            <person name="Pelletier E."/>
            <person name="Niang G."/>
            <person name="Scheremetjew M."/>
            <person name="Finn R."/>
            <person name="Kale V."/>
            <person name="Holt S."/>
            <person name="Cochrane G."/>
            <person name="Meng A."/>
            <person name="Brown T."/>
            <person name="Cohen L."/>
        </authorList>
    </citation>
    <scope>NUCLEOTIDE SEQUENCE</scope>
    <source>
        <strain evidence="3">CCMP1756</strain>
    </source>
</reference>
<feature type="transmembrane region" description="Helical" evidence="2">
    <location>
        <begin position="282"/>
        <end position="305"/>
    </location>
</feature>
<sequence>MEVELPPRDRPRPASPVPEDSSCAYELTPPEDPLPFEAGVRQRLEYAQSYRSVHLRAAASLHCSVVAWCGLWDLVSYCGLAAVWRESVSRNVFLIMVGGFFQWYLDVLHSNGLIPGSGDGGGFPDKSWRRALGSFASQTMCTAGLYNLLDDRLPRTAARDAYLALLGLVVAAVIDTLFAYCEMRARRDSAYARAAAAETCELGTAPIRSTRRGEWDLRLGGREPRPRLVLAIALVSHVAQVCIWIGFDNLWNYWPYSGSDLDDHVDCFWQCRLGKREWYDQLPAVAIGLLLMLFTGTLLMFGFAVDRLDPDAFPHVRAWLEPPSGAPSMAKLSLAFLRSVVAMGAYYAHLSAFWYLVDEDCAGVVGGPDSDARNLAYVVLGLAALYSTGCFWNDTM</sequence>
<evidence type="ECO:0000256" key="1">
    <source>
        <dbReference type="SAM" id="MobiDB-lite"/>
    </source>
</evidence>
<accession>A0A7S4E328</accession>
<proteinExistence type="predicted"/>
<feature type="transmembrane region" description="Helical" evidence="2">
    <location>
        <begin position="161"/>
        <end position="181"/>
    </location>
</feature>
<feature type="transmembrane region" description="Helical" evidence="2">
    <location>
        <begin position="228"/>
        <end position="247"/>
    </location>
</feature>
<name>A0A7S4E328_9STRA</name>
<feature type="region of interest" description="Disordered" evidence="1">
    <location>
        <begin position="1"/>
        <end position="23"/>
    </location>
</feature>
<evidence type="ECO:0000313" key="4">
    <source>
        <dbReference type="EMBL" id="CAH0375918.1"/>
    </source>
</evidence>
<keyword evidence="2" id="KW-0812">Transmembrane</keyword>
<evidence type="ECO:0000256" key="2">
    <source>
        <dbReference type="SAM" id="Phobius"/>
    </source>
</evidence>
<keyword evidence="2" id="KW-0472">Membrane</keyword>
<keyword evidence="5" id="KW-1185">Reference proteome</keyword>
<organism evidence="3">
    <name type="scientific">Pelagomonas calceolata</name>
    <dbReference type="NCBI Taxonomy" id="35677"/>
    <lineage>
        <taxon>Eukaryota</taxon>
        <taxon>Sar</taxon>
        <taxon>Stramenopiles</taxon>
        <taxon>Ochrophyta</taxon>
        <taxon>Pelagophyceae</taxon>
        <taxon>Pelagomonadales</taxon>
        <taxon>Pelagomonadaceae</taxon>
        <taxon>Pelagomonas</taxon>
    </lineage>
</organism>
<dbReference type="Proteomes" id="UP000789595">
    <property type="component" value="Unassembled WGS sequence"/>
</dbReference>
<dbReference type="EMBL" id="HBIW01001673">
    <property type="protein sequence ID" value="CAE0686006.1"/>
    <property type="molecule type" value="Transcribed_RNA"/>
</dbReference>
<feature type="compositionally biased region" description="Basic and acidic residues" evidence="1">
    <location>
        <begin position="1"/>
        <end position="12"/>
    </location>
</feature>
<reference evidence="4" key="2">
    <citation type="submission" date="2021-11" db="EMBL/GenBank/DDBJ databases">
        <authorList>
            <consortium name="Genoscope - CEA"/>
            <person name="William W."/>
        </authorList>
    </citation>
    <scope>NUCLEOTIDE SEQUENCE</scope>
</reference>
<evidence type="ECO:0000313" key="5">
    <source>
        <dbReference type="Proteomes" id="UP000789595"/>
    </source>
</evidence>